<evidence type="ECO:0000256" key="5">
    <source>
        <dbReference type="HAMAP-Rule" id="MF_00374"/>
    </source>
</evidence>
<dbReference type="AlphaFoldDB" id="A0A5Q0UH47"/>
<reference evidence="7" key="1">
    <citation type="submission" date="2019-05" db="EMBL/GenBank/DDBJ databases">
        <title>Candidatus Nanohalobium constans, a novel model system to study the DPANN nano-sized archaea: genomic and physiological characterization of a nanoarchaeon co-cultured with its chitinotrophic host.</title>
        <authorList>
            <person name="La Cono V."/>
            <person name="Arcadi E."/>
            <person name="Crisafi F."/>
            <person name="Denaro R."/>
            <person name="La Spada G."/>
            <person name="Messina E."/>
            <person name="Smedile F."/>
            <person name="Toshchakov S.V."/>
            <person name="Shevchenko M.A."/>
            <person name="Golyshin P.N."/>
            <person name="Golyshina O.V."/>
            <person name="Ferrer M."/>
            <person name="Rohde M."/>
            <person name="Mushegian A."/>
            <person name="Sorokin D.Y."/>
            <person name="Giuliano L."/>
            <person name="Yakimov M.M."/>
        </authorList>
    </citation>
    <scope>NUCLEOTIDE SEQUENCE [LARGE SCALE GENOMIC DNA]</scope>
    <source>
        <strain evidence="7">LC1Nh</strain>
    </source>
</reference>
<dbReference type="NCBIfam" id="TIGR00012">
    <property type="entry name" value="L29"/>
    <property type="match status" value="1"/>
</dbReference>
<dbReference type="GO" id="GO:0003735">
    <property type="term" value="F:structural constituent of ribosome"/>
    <property type="evidence" value="ECO:0007669"/>
    <property type="project" value="InterPro"/>
</dbReference>
<dbReference type="CDD" id="cd00427">
    <property type="entry name" value="Ribosomal_L29_HIP"/>
    <property type="match status" value="1"/>
</dbReference>
<dbReference type="EMBL" id="CP040089">
    <property type="protein sequence ID" value="QGA80982.1"/>
    <property type="molecule type" value="Genomic_DNA"/>
</dbReference>
<organism evidence="6 7">
    <name type="scientific">Candidatus Nanohalobium constans</name>
    <dbReference type="NCBI Taxonomy" id="2565781"/>
    <lineage>
        <taxon>Archaea</taxon>
        <taxon>Candidatus Nanohalarchaeota</taxon>
        <taxon>Candidatus Nanohalobia</taxon>
        <taxon>Candidatus Nanohalobiales</taxon>
        <taxon>Candidatus Nanohalobiaceae</taxon>
        <taxon>Candidatus Nanohalobium</taxon>
    </lineage>
</organism>
<dbReference type="OrthoDB" id="11736at2157"/>
<dbReference type="InterPro" id="IPR001854">
    <property type="entry name" value="Ribosomal_uL29"/>
</dbReference>
<evidence type="ECO:0000256" key="3">
    <source>
        <dbReference type="ARBA" id="ARBA00023274"/>
    </source>
</evidence>
<dbReference type="KEGG" id="ncon:LC1Nh_1114"/>
<comment type="similarity">
    <text evidence="1 5">Belongs to the universal ribosomal protein uL29 family.</text>
</comment>
<keyword evidence="3 5" id="KW-0687">Ribonucleoprotein</keyword>
<dbReference type="SUPFAM" id="SSF46561">
    <property type="entry name" value="Ribosomal protein L29 (L29p)"/>
    <property type="match status" value="1"/>
</dbReference>
<evidence type="ECO:0000256" key="2">
    <source>
        <dbReference type="ARBA" id="ARBA00022980"/>
    </source>
</evidence>
<dbReference type="FunFam" id="1.10.287.310:FF:000001">
    <property type="entry name" value="50S ribosomal protein L29"/>
    <property type="match status" value="1"/>
</dbReference>
<name>A0A5Q0UH47_9ARCH</name>
<dbReference type="PANTHER" id="PTHR10916">
    <property type="entry name" value="60S RIBOSOMAL PROTEIN L35/50S RIBOSOMAL PROTEIN L29"/>
    <property type="match status" value="1"/>
</dbReference>
<keyword evidence="7" id="KW-1185">Reference proteome</keyword>
<dbReference type="HAMAP" id="MF_00374">
    <property type="entry name" value="Ribosomal_uL29"/>
    <property type="match status" value="1"/>
</dbReference>
<gene>
    <name evidence="6" type="primary">rpl29p</name>
    <name evidence="5" type="synonym">rpl29</name>
    <name evidence="6" type="ORF">LC1Nh_1114</name>
</gene>
<dbReference type="InterPro" id="IPR036049">
    <property type="entry name" value="Ribosomal_uL29_sf"/>
</dbReference>
<dbReference type="GO" id="GO:0006412">
    <property type="term" value="P:translation"/>
    <property type="evidence" value="ECO:0007669"/>
    <property type="project" value="UniProtKB-UniRule"/>
</dbReference>
<evidence type="ECO:0000313" key="6">
    <source>
        <dbReference type="EMBL" id="QGA80982.1"/>
    </source>
</evidence>
<protein>
    <recommendedName>
        <fullName evidence="4 5">Large ribosomal subunit protein uL29</fullName>
    </recommendedName>
</protein>
<dbReference type="Pfam" id="PF00831">
    <property type="entry name" value="Ribosomal_L29"/>
    <property type="match status" value="1"/>
</dbReference>
<dbReference type="Proteomes" id="UP000377803">
    <property type="component" value="Chromosome"/>
</dbReference>
<dbReference type="RefSeq" id="WP_217907033.1">
    <property type="nucleotide sequence ID" value="NZ_CP040089.1"/>
</dbReference>
<proteinExistence type="inferred from homology"/>
<dbReference type="PANTHER" id="PTHR10916:SF0">
    <property type="entry name" value="LARGE RIBOSOMAL SUBUNIT PROTEIN UL29C"/>
    <property type="match status" value="1"/>
</dbReference>
<accession>A0A5Q0UH47</accession>
<evidence type="ECO:0000313" key="7">
    <source>
        <dbReference type="Proteomes" id="UP000377803"/>
    </source>
</evidence>
<dbReference type="GeneID" id="42365513"/>
<dbReference type="GO" id="GO:0022625">
    <property type="term" value="C:cytosolic large ribosomal subunit"/>
    <property type="evidence" value="ECO:0007669"/>
    <property type="project" value="TreeGrafter"/>
</dbReference>
<dbReference type="InterPro" id="IPR050063">
    <property type="entry name" value="Ribosomal_protein_uL29"/>
</dbReference>
<sequence length="63" mass="7225">MKAEELRDKNDSELKEQIGDLQKELVQERGQIEVGGFADNPGQIKEMKKTIARIKTVLNERNN</sequence>
<dbReference type="Gene3D" id="1.10.287.310">
    <property type="match status" value="1"/>
</dbReference>
<evidence type="ECO:0000256" key="4">
    <source>
        <dbReference type="ARBA" id="ARBA00035204"/>
    </source>
</evidence>
<keyword evidence="2 5" id="KW-0689">Ribosomal protein</keyword>
<evidence type="ECO:0000256" key="1">
    <source>
        <dbReference type="ARBA" id="ARBA00009254"/>
    </source>
</evidence>